<name>A0A5S4EH01_9PROT</name>
<organism evidence="6 7">
    <name type="scientific">Candidatus Accumulibacter phosphatis</name>
    <dbReference type="NCBI Taxonomy" id="327160"/>
    <lineage>
        <taxon>Bacteria</taxon>
        <taxon>Pseudomonadati</taxon>
        <taxon>Pseudomonadota</taxon>
        <taxon>Betaproteobacteria</taxon>
        <taxon>Candidatus Accumulibacter</taxon>
    </lineage>
</organism>
<dbReference type="Gene3D" id="3.30.70.2740">
    <property type="match status" value="1"/>
</dbReference>
<keyword evidence="4" id="KW-0274">FAD</keyword>
<dbReference type="InterPro" id="IPR004113">
    <property type="entry name" value="FAD-bd_oxidored_4_C"/>
</dbReference>
<evidence type="ECO:0000256" key="3">
    <source>
        <dbReference type="ARBA" id="ARBA00022630"/>
    </source>
</evidence>
<comment type="caution">
    <text evidence="6">The sequence shown here is derived from an EMBL/GenBank/DDBJ whole genome shotgun (WGS) entry which is preliminary data.</text>
</comment>
<dbReference type="InterPro" id="IPR051264">
    <property type="entry name" value="FAD-oxidored/transferase_4"/>
</dbReference>
<dbReference type="PANTHER" id="PTHR43716">
    <property type="entry name" value="D-2-HYDROXYGLUTARATE DEHYDROGENASE, MITOCHONDRIAL"/>
    <property type="match status" value="1"/>
</dbReference>
<dbReference type="Pfam" id="PF02913">
    <property type="entry name" value="FAD-oxidase_C"/>
    <property type="match status" value="1"/>
</dbReference>
<dbReference type="FunFam" id="1.10.45.10:FF:000001">
    <property type="entry name" value="D-lactate dehydrogenase mitochondrial"/>
    <property type="match status" value="1"/>
</dbReference>
<dbReference type="EMBL" id="SWAD01000195">
    <property type="protein sequence ID" value="TMQ74515.1"/>
    <property type="molecule type" value="Genomic_DNA"/>
</dbReference>
<dbReference type="SUPFAM" id="SSF55103">
    <property type="entry name" value="FAD-linked oxidases, C-terminal domain"/>
    <property type="match status" value="1"/>
</dbReference>
<evidence type="ECO:0000256" key="4">
    <source>
        <dbReference type="ARBA" id="ARBA00022827"/>
    </source>
</evidence>
<reference evidence="6 7" key="1">
    <citation type="submission" date="2019-04" db="EMBL/GenBank/DDBJ databases">
        <title>A novel phosphate-accumulating bacterium identified in bioreactor for phosphate removal from wastewater.</title>
        <authorList>
            <person name="Kotlyarov R.Y."/>
            <person name="Beletsky A.V."/>
            <person name="Kallistova A.Y."/>
            <person name="Dorofeev A.G."/>
            <person name="Nikolaev Y.Y."/>
            <person name="Pimenov N.V."/>
            <person name="Ravin N.V."/>
            <person name="Mardanov A.V."/>
        </authorList>
    </citation>
    <scope>NUCLEOTIDE SEQUENCE [LARGE SCALE GENOMIC DNA]</scope>
    <source>
        <strain evidence="6 7">Bin19</strain>
    </source>
</reference>
<dbReference type="RefSeq" id="WP_246149207.1">
    <property type="nucleotide sequence ID" value="NZ_SWAD01000195.1"/>
</dbReference>
<protein>
    <submittedName>
        <fullName evidence="6">D-2-hydroxyglutarate dehydrogenase</fullName>
    </submittedName>
</protein>
<feature type="domain" description="FAD-binding oxidoreductase/transferase type 4 C-terminal" evidence="5">
    <location>
        <begin position="17"/>
        <end position="104"/>
    </location>
</feature>
<evidence type="ECO:0000256" key="2">
    <source>
        <dbReference type="ARBA" id="ARBA00008000"/>
    </source>
</evidence>
<comment type="cofactor">
    <cofactor evidence="1">
        <name>FAD</name>
        <dbReference type="ChEBI" id="CHEBI:57692"/>
    </cofactor>
</comment>
<keyword evidence="7" id="KW-1185">Reference proteome</keyword>
<dbReference type="GO" id="GO:0003824">
    <property type="term" value="F:catalytic activity"/>
    <property type="evidence" value="ECO:0007669"/>
    <property type="project" value="InterPro"/>
</dbReference>
<gene>
    <name evidence="6" type="ORF">ACCUM_0049</name>
</gene>
<accession>A0A5S4EH01</accession>
<sequence length="105" mass="11750">MTLKVMGGEVFDPVTGVGDGHLHYDAAPPANARTCDFVIEHTVAINRIVHDLVDELGGSISAEHGIGQWMRDEWRRYKRPLELEMMRAIKQVLDPQGLMNLGKIL</sequence>
<dbReference type="GO" id="GO:0050660">
    <property type="term" value="F:flavin adenine dinucleotide binding"/>
    <property type="evidence" value="ECO:0007669"/>
    <property type="project" value="InterPro"/>
</dbReference>
<dbReference type="InterPro" id="IPR016164">
    <property type="entry name" value="FAD-linked_Oxase-like_C"/>
</dbReference>
<dbReference type="PANTHER" id="PTHR43716:SF2">
    <property type="entry name" value="BLL6224 PROTEIN"/>
    <property type="match status" value="1"/>
</dbReference>
<dbReference type="Gene3D" id="1.10.45.10">
    <property type="entry name" value="Vanillyl-alcohol Oxidase, Chain A, domain 4"/>
    <property type="match status" value="1"/>
</dbReference>
<dbReference type="GO" id="GO:0022904">
    <property type="term" value="P:respiratory electron transport chain"/>
    <property type="evidence" value="ECO:0007669"/>
    <property type="project" value="TreeGrafter"/>
</dbReference>
<keyword evidence="3" id="KW-0285">Flavoprotein</keyword>
<comment type="similarity">
    <text evidence="2">Belongs to the FAD-binding oxidoreductase/transferase type 4 family.</text>
</comment>
<dbReference type="Proteomes" id="UP000306324">
    <property type="component" value="Unassembled WGS sequence"/>
</dbReference>
<evidence type="ECO:0000256" key="1">
    <source>
        <dbReference type="ARBA" id="ARBA00001974"/>
    </source>
</evidence>
<evidence type="ECO:0000259" key="5">
    <source>
        <dbReference type="Pfam" id="PF02913"/>
    </source>
</evidence>
<evidence type="ECO:0000313" key="7">
    <source>
        <dbReference type="Proteomes" id="UP000306324"/>
    </source>
</evidence>
<proteinExistence type="inferred from homology"/>
<dbReference type="InterPro" id="IPR016171">
    <property type="entry name" value="Vanillyl_alc_oxidase_C-sub2"/>
</dbReference>
<dbReference type="AlphaFoldDB" id="A0A5S4EH01"/>
<evidence type="ECO:0000313" key="6">
    <source>
        <dbReference type="EMBL" id="TMQ74515.1"/>
    </source>
</evidence>